<feature type="compositionally biased region" description="Low complexity" evidence="1">
    <location>
        <begin position="9"/>
        <end position="23"/>
    </location>
</feature>
<accession>A0AAD3RYH1</accession>
<feature type="region of interest" description="Disordered" evidence="1">
    <location>
        <begin position="1"/>
        <end position="27"/>
    </location>
</feature>
<comment type="caution">
    <text evidence="2">The sequence shown here is derived from an EMBL/GenBank/DDBJ whole genome shotgun (WGS) entry which is preliminary data.</text>
</comment>
<evidence type="ECO:0000313" key="3">
    <source>
        <dbReference type="Proteomes" id="UP001279734"/>
    </source>
</evidence>
<reference evidence="2" key="1">
    <citation type="submission" date="2023-05" db="EMBL/GenBank/DDBJ databases">
        <title>Nepenthes gracilis genome sequencing.</title>
        <authorList>
            <person name="Fukushima K."/>
        </authorList>
    </citation>
    <scope>NUCLEOTIDE SEQUENCE</scope>
    <source>
        <strain evidence="2">SING2019-196</strain>
    </source>
</reference>
<proteinExistence type="predicted"/>
<keyword evidence="3" id="KW-1185">Reference proteome</keyword>
<sequence length="92" mass="9713">MDGRLGEVSDSPSHPSLSSALPPCQTTSPKYLNSVVRFETPICPLSFEAFPPLPAAFEPPGFAPSGIQAAPLRSAEPVSLWSKKSPSHPQAN</sequence>
<organism evidence="2 3">
    <name type="scientific">Nepenthes gracilis</name>
    <name type="common">Slender pitcher plant</name>
    <dbReference type="NCBI Taxonomy" id="150966"/>
    <lineage>
        <taxon>Eukaryota</taxon>
        <taxon>Viridiplantae</taxon>
        <taxon>Streptophyta</taxon>
        <taxon>Embryophyta</taxon>
        <taxon>Tracheophyta</taxon>
        <taxon>Spermatophyta</taxon>
        <taxon>Magnoliopsida</taxon>
        <taxon>eudicotyledons</taxon>
        <taxon>Gunneridae</taxon>
        <taxon>Pentapetalae</taxon>
        <taxon>Caryophyllales</taxon>
        <taxon>Nepenthaceae</taxon>
        <taxon>Nepenthes</taxon>
    </lineage>
</organism>
<dbReference type="Proteomes" id="UP001279734">
    <property type="component" value="Unassembled WGS sequence"/>
</dbReference>
<evidence type="ECO:0000313" key="2">
    <source>
        <dbReference type="EMBL" id="GMH00951.1"/>
    </source>
</evidence>
<dbReference type="EMBL" id="BSYO01000002">
    <property type="protein sequence ID" value="GMH00951.1"/>
    <property type="molecule type" value="Genomic_DNA"/>
</dbReference>
<dbReference type="AlphaFoldDB" id="A0AAD3RYH1"/>
<evidence type="ECO:0000256" key="1">
    <source>
        <dbReference type="SAM" id="MobiDB-lite"/>
    </source>
</evidence>
<protein>
    <submittedName>
        <fullName evidence="2">Uncharacterized protein</fullName>
    </submittedName>
</protein>
<gene>
    <name evidence="2" type="ORF">Nepgr_002790</name>
</gene>
<name>A0AAD3RYH1_NEPGR</name>